<accession>A0A915YB94</accession>
<dbReference type="KEGG" id="aup:AsAng_0006060"/>
<keyword evidence="3" id="KW-1185">Reference proteome</keyword>
<dbReference type="AlphaFoldDB" id="A0A915YB94"/>
<protein>
    <submittedName>
        <fullName evidence="2">TonB-dependent receptor</fullName>
    </submittedName>
</protein>
<dbReference type="EMBL" id="AP026867">
    <property type="protein sequence ID" value="BDS09901.1"/>
    <property type="molecule type" value="Genomic_DNA"/>
</dbReference>
<feature type="chain" id="PRO_5037012238" evidence="1">
    <location>
        <begin position="23"/>
        <end position="570"/>
    </location>
</feature>
<evidence type="ECO:0000256" key="1">
    <source>
        <dbReference type="SAM" id="SignalP"/>
    </source>
</evidence>
<evidence type="ECO:0000313" key="3">
    <source>
        <dbReference type="Proteomes" id="UP001060919"/>
    </source>
</evidence>
<reference evidence="2" key="1">
    <citation type="submission" date="2022-09" db="EMBL/GenBank/DDBJ databases">
        <title>Aureispira anguillicida sp. nov., isolated from Leptocephalus of Japanese eel Anguilla japonica.</title>
        <authorList>
            <person name="Yuasa K."/>
            <person name="Mekata T."/>
            <person name="Ikunari K."/>
        </authorList>
    </citation>
    <scope>NUCLEOTIDE SEQUENCE</scope>
    <source>
        <strain evidence="2">EL160426</strain>
    </source>
</reference>
<evidence type="ECO:0000313" key="2">
    <source>
        <dbReference type="EMBL" id="BDS09901.1"/>
    </source>
</evidence>
<organism evidence="2 3">
    <name type="scientific">Aureispira anguillae</name>
    <dbReference type="NCBI Taxonomy" id="2864201"/>
    <lineage>
        <taxon>Bacteria</taxon>
        <taxon>Pseudomonadati</taxon>
        <taxon>Bacteroidota</taxon>
        <taxon>Saprospiria</taxon>
        <taxon>Saprospirales</taxon>
        <taxon>Saprospiraceae</taxon>
        <taxon>Aureispira</taxon>
    </lineage>
</organism>
<gene>
    <name evidence="2" type="ORF">AsAng_0006060</name>
</gene>
<feature type="signal peptide" evidence="1">
    <location>
        <begin position="1"/>
        <end position="22"/>
    </location>
</feature>
<name>A0A915YB94_9BACT</name>
<sequence length="570" mass="65030">MSYINKIIGLCLLLGASQLATAQIVDDTQTEFLKPFRAKLAKSKKFEATPHLPKLDTNSNKNLSYVVPTHLLGLPYPAPVIRPLAMPRAKANESYNFYAKAGFGYPLSPLVELSYYNKNIQNLKFGVNAKHHSVIQGYLPNQSFTKTHFDANVTYFTEKNIAIGADFEFNFNTNRFYGFTDSLETYTISEDSMRQRFVDIKGNINLFNGKSNKANFNYRGDIDFYSYSDAFGSSEFSITPNVMIEKWFGKRKGRHPLRIDLGMNYLGFKDTPITIDSITNTATKNIVLFYFHPTFTVNAGNFKARLGVNLGVNEAKFFIHPDVELSYTIAQGAFIPYIGAVGQVRQNSFRSLTYYNRFLVSNPELHHTNYLELYGGLKGSIKKISYDVKAGYALTQNLPYFMNDTDTLSQFSRFRPVYDTTGIIFVRGTLDFRLLKNLVVGGTLGYNIYTPKNFEKAFHLPTFESNFFVTYDIFLNGKKKKPKKGGRKESNYISLKAELFINAGVPYLDENKTVKVLQGLYDFSFGARYQVSPNFALFVDLNNIIHNQNQRWYLYRQLGFNGMLGLELKF</sequence>
<keyword evidence="1" id="KW-0732">Signal</keyword>
<proteinExistence type="predicted"/>
<dbReference type="Proteomes" id="UP001060919">
    <property type="component" value="Chromosome"/>
</dbReference>
<dbReference type="RefSeq" id="WP_264791250.1">
    <property type="nucleotide sequence ID" value="NZ_AP026867.1"/>
</dbReference>
<keyword evidence="2" id="KW-0675">Receptor</keyword>